<protein>
    <submittedName>
        <fullName evidence="1">Uncharacterized protein</fullName>
    </submittedName>
</protein>
<dbReference type="Proteomes" id="UP000036106">
    <property type="component" value="Chromosome"/>
</dbReference>
<dbReference type="RefSeq" id="WP_048704795.1">
    <property type="nucleotide sequence ID" value="NZ_CP012034.1"/>
</dbReference>
<organism evidence="1 2">
    <name type="scientific">Companilactobacillus ginsenosidimutans</name>
    <dbReference type="NCBI Taxonomy" id="1007676"/>
    <lineage>
        <taxon>Bacteria</taxon>
        <taxon>Bacillati</taxon>
        <taxon>Bacillota</taxon>
        <taxon>Bacilli</taxon>
        <taxon>Lactobacillales</taxon>
        <taxon>Lactobacillaceae</taxon>
        <taxon>Companilactobacillus</taxon>
    </lineage>
</organism>
<evidence type="ECO:0000313" key="1">
    <source>
        <dbReference type="EMBL" id="AKP67462.1"/>
    </source>
</evidence>
<dbReference type="KEGG" id="lgn:ABM34_07920"/>
<dbReference type="AlphaFoldDB" id="A0A0H4QHN7"/>
<dbReference type="PATRIC" id="fig|1007676.4.peg.1595"/>
<gene>
    <name evidence="1" type="ORF">ABM34_07920</name>
</gene>
<dbReference type="OrthoDB" id="2278312at2"/>
<proteinExistence type="predicted"/>
<sequence>MPIEVDFLRSDITKQSDYDDKYNNVASSRTSLKFFKSVYQNSTWNFIKSVDMKNDNLVEINDGVGFPLKSDSEFSNILGSNIVVTGNIDFEFKHFPEDVLDEYENFSDQKRLIEGWAWCNWRTNSYLNMSLIPMPKSGFSSKQTLPVFLYNLNMYFGYNGEQLFGQSKSETNILTKYLDNAFDWGTPPNLAFHIEDYCRKALLIEDRNLIRALLNYGAISKSRIKNNEPLYQNANDVNKYIDLVSWYWSEKENSILKLERNGAIKI</sequence>
<evidence type="ECO:0000313" key="2">
    <source>
        <dbReference type="Proteomes" id="UP000036106"/>
    </source>
</evidence>
<accession>A0A0H4QHN7</accession>
<dbReference type="EMBL" id="CP012034">
    <property type="protein sequence ID" value="AKP67462.1"/>
    <property type="molecule type" value="Genomic_DNA"/>
</dbReference>
<dbReference type="STRING" id="1007676.ABM34_07920"/>
<reference evidence="2" key="1">
    <citation type="submission" date="2015-07" db="EMBL/GenBank/DDBJ databases">
        <title>Lactobacillus ginsenosidimutans/EMML 3141/ whole genome sequencing.</title>
        <authorList>
            <person name="Kim M.K."/>
            <person name="Im W.-T."/>
            <person name="Srinivasan S."/>
            <person name="Lee J.-J."/>
        </authorList>
    </citation>
    <scope>NUCLEOTIDE SEQUENCE [LARGE SCALE GENOMIC DNA]</scope>
    <source>
        <strain evidence="2">EMML 3041</strain>
    </source>
</reference>
<keyword evidence="2" id="KW-1185">Reference proteome</keyword>
<name>A0A0H4QHN7_9LACO</name>